<feature type="transmembrane region" description="Helical" evidence="7">
    <location>
        <begin position="197"/>
        <end position="225"/>
    </location>
</feature>
<evidence type="ECO:0000259" key="9">
    <source>
        <dbReference type="Pfam" id="PF00924"/>
    </source>
</evidence>
<comment type="similarity">
    <text evidence="2 7">Belongs to the MscS (TC 1.A.23) family.</text>
</comment>
<dbReference type="InterPro" id="IPR011066">
    <property type="entry name" value="MscS_channel_C_sf"/>
</dbReference>
<evidence type="ECO:0000256" key="8">
    <source>
        <dbReference type="SAM" id="SignalP"/>
    </source>
</evidence>
<keyword evidence="5 7" id="KW-1133">Transmembrane helix</keyword>
<evidence type="ECO:0000256" key="2">
    <source>
        <dbReference type="ARBA" id="ARBA00008017"/>
    </source>
</evidence>
<gene>
    <name evidence="11" type="ORF">ACFO3A_09785</name>
</gene>
<dbReference type="PANTHER" id="PTHR30221:SF18">
    <property type="entry name" value="SLL0590 PROTEIN"/>
    <property type="match status" value="1"/>
</dbReference>
<keyword evidence="7" id="KW-0407">Ion channel</keyword>
<feature type="transmembrane region" description="Helical" evidence="7">
    <location>
        <begin position="245"/>
        <end position="265"/>
    </location>
</feature>
<keyword evidence="4 7" id="KW-0812">Transmembrane</keyword>
<feature type="transmembrane region" description="Helical" evidence="7">
    <location>
        <begin position="141"/>
        <end position="160"/>
    </location>
</feature>
<comment type="caution">
    <text evidence="7">Lacks conserved residue(s) required for the propagation of feature annotation.</text>
</comment>
<dbReference type="Pfam" id="PF00924">
    <property type="entry name" value="MS_channel_2nd"/>
    <property type="match status" value="1"/>
</dbReference>
<evidence type="ECO:0000256" key="1">
    <source>
        <dbReference type="ARBA" id="ARBA00004651"/>
    </source>
</evidence>
<dbReference type="Proteomes" id="UP001595967">
    <property type="component" value="Unassembled WGS sequence"/>
</dbReference>
<evidence type="ECO:0000313" key="12">
    <source>
        <dbReference type="Proteomes" id="UP001595967"/>
    </source>
</evidence>
<dbReference type="InterPro" id="IPR023408">
    <property type="entry name" value="MscS_beta-dom_sf"/>
</dbReference>
<evidence type="ECO:0000259" key="10">
    <source>
        <dbReference type="Pfam" id="PF21082"/>
    </source>
</evidence>
<keyword evidence="7" id="KW-0813">Transport</keyword>
<organism evidence="11 12">
    <name type="scientific">Comamonas nitrativorans</name>
    <dbReference type="NCBI Taxonomy" id="108437"/>
    <lineage>
        <taxon>Bacteria</taxon>
        <taxon>Pseudomonadati</taxon>
        <taxon>Pseudomonadota</taxon>
        <taxon>Betaproteobacteria</taxon>
        <taxon>Burkholderiales</taxon>
        <taxon>Comamonadaceae</taxon>
        <taxon>Comamonas</taxon>
    </lineage>
</organism>
<proteinExistence type="inferred from homology"/>
<feature type="chain" id="PRO_5045141725" description="Small-conductance mechanosensitive channel" evidence="8">
    <location>
        <begin position="23"/>
        <end position="522"/>
    </location>
</feature>
<evidence type="ECO:0000256" key="3">
    <source>
        <dbReference type="ARBA" id="ARBA00022475"/>
    </source>
</evidence>
<keyword evidence="6 7" id="KW-0472">Membrane</keyword>
<keyword evidence="3" id="KW-1003">Cell membrane</keyword>
<feature type="signal peptide" evidence="8">
    <location>
        <begin position="1"/>
        <end position="22"/>
    </location>
</feature>
<dbReference type="InterPro" id="IPR010920">
    <property type="entry name" value="LSM_dom_sf"/>
</dbReference>
<dbReference type="RefSeq" id="WP_377725952.1">
    <property type="nucleotide sequence ID" value="NZ_JBHSEW010000007.1"/>
</dbReference>
<dbReference type="InterPro" id="IPR006685">
    <property type="entry name" value="MscS_channel_2nd"/>
</dbReference>
<comment type="subcellular location">
    <subcellularLocation>
        <location evidence="7">Cell inner membrane</location>
        <topology evidence="7">Multi-pass membrane protein</topology>
    </subcellularLocation>
    <subcellularLocation>
        <location evidence="1">Cell membrane</location>
        <topology evidence="1">Multi-pass membrane protein</topology>
    </subcellularLocation>
</comment>
<name>A0ABV9GZ40_9BURK</name>
<keyword evidence="12" id="KW-1185">Reference proteome</keyword>
<dbReference type="InterPro" id="IPR045275">
    <property type="entry name" value="MscS_archaea/bacteria_type"/>
</dbReference>
<evidence type="ECO:0000256" key="5">
    <source>
        <dbReference type="ARBA" id="ARBA00022989"/>
    </source>
</evidence>
<evidence type="ECO:0000256" key="6">
    <source>
        <dbReference type="ARBA" id="ARBA00023136"/>
    </source>
</evidence>
<accession>A0ABV9GZ40</accession>
<dbReference type="SUPFAM" id="SSF82689">
    <property type="entry name" value="Mechanosensitive channel protein MscS (YggB), C-terminal domain"/>
    <property type="match status" value="1"/>
</dbReference>
<dbReference type="InterPro" id="IPR049278">
    <property type="entry name" value="MS_channel_C"/>
</dbReference>
<protein>
    <recommendedName>
        <fullName evidence="7">Small-conductance mechanosensitive channel</fullName>
    </recommendedName>
</protein>
<evidence type="ECO:0000256" key="4">
    <source>
        <dbReference type="ARBA" id="ARBA00022692"/>
    </source>
</evidence>
<keyword evidence="7" id="KW-0997">Cell inner membrane</keyword>
<evidence type="ECO:0000313" key="11">
    <source>
        <dbReference type="EMBL" id="MFC4622506.1"/>
    </source>
</evidence>
<comment type="subunit">
    <text evidence="7">Homoheptamer.</text>
</comment>
<feature type="domain" description="Mechanosensitive ion channel MscS C-terminal" evidence="10">
    <location>
        <begin position="420"/>
        <end position="501"/>
    </location>
</feature>
<keyword evidence="7" id="KW-0406">Ion transport</keyword>
<dbReference type="PANTHER" id="PTHR30221">
    <property type="entry name" value="SMALL-CONDUCTANCE MECHANOSENSITIVE CHANNEL"/>
    <property type="match status" value="1"/>
</dbReference>
<dbReference type="Gene3D" id="1.10.287.1260">
    <property type="match status" value="1"/>
</dbReference>
<feature type="transmembrane region" description="Helical" evidence="7">
    <location>
        <begin position="329"/>
        <end position="355"/>
    </location>
</feature>
<sequence length="522" mass="57403">MRWMRVCLLWLLCCLSAGYAGAQEAGLEAPQPQVLRVYSRSITTLAGEVGGYTPQDRVAAAEQRIEKIFSAQPHASVSSRVDANGAAVMLGGQLAFYLRPADINSLDGETLEQRTQEAVQALELVREDLSVLHNPTAMARMVAWVLLATVAAVLAWKLLWRLRRWVLLRLRHWVHPAVRLVGVVAGRKVRIAVRWMYHAMALVFLLLALGLAHAWLSVVLHQIPYTRAWSLNLNSLLWEFAQDRLWAVLELLPNLLIALVILLAARYTARLVAYLFGRIERGDLVLAQFDRDTAATTRRLLVFAVWVFALAMAYPYLPGAQTEAFKGLSVMIGLMVSLGASSLVGQFASGLILIYSRALKVGEYVQIGEVEGTVAQIGLFATKLHTNLREEVNIPNSGLVGEKVKNFSRLTRGGGVLIAVNVTAGYDTPWRQVEDMLLEVADDTPGVRTHPAPKVLQKNLSDTGVEYELRVAINEPRHKAAIVSLLHGKVQDVFTRQGVAMLSPQYIVEMGQESAAPAGGGS</sequence>
<dbReference type="Gene3D" id="3.30.70.100">
    <property type="match status" value="1"/>
</dbReference>
<feature type="domain" description="Mechanosensitive ion channel MscS" evidence="9">
    <location>
        <begin position="343"/>
        <end position="409"/>
    </location>
</feature>
<evidence type="ECO:0000256" key="7">
    <source>
        <dbReference type="RuleBase" id="RU369025"/>
    </source>
</evidence>
<dbReference type="Gene3D" id="2.30.30.60">
    <property type="match status" value="1"/>
</dbReference>
<dbReference type="EMBL" id="JBHSEW010000007">
    <property type="protein sequence ID" value="MFC4622506.1"/>
    <property type="molecule type" value="Genomic_DNA"/>
</dbReference>
<dbReference type="SUPFAM" id="SSF50182">
    <property type="entry name" value="Sm-like ribonucleoproteins"/>
    <property type="match status" value="1"/>
</dbReference>
<dbReference type="Pfam" id="PF21082">
    <property type="entry name" value="MS_channel_3rd"/>
    <property type="match status" value="1"/>
</dbReference>
<comment type="function">
    <text evidence="7">Mechanosensitive channel that participates in the regulation of osmotic pressure changes within the cell, opening in response to stretch forces in the membrane lipid bilayer, without the need for other proteins. Contributes to normal resistance to hypoosmotic shock. Forms an ion channel of 1.0 nanosiemens conductance with a slight preference for anions.</text>
</comment>
<feature type="transmembrane region" description="Helical" evidence="7">
    <location>
        <begin position="300"/>
        <end position="317"/>
    </location>
</feature>
<keyword evidence="8" id="KW-0732">Signal</keyword>
<comment type="caution">
    <text evidence="11">The sequence shown here is derived from an EMBL/GenBank/DDBJ whole genome shotgun (WGS) entry which is preliminary data.</text>
</comment>
<reference evidence="12" key="1">
    <citation type="journal article" date="2019" name="Int. J. Syst. Evol. Microbiol.">
        <title>The Global Catalogue of Microorganisms (GCM) 10K type strain sequencing project: providing services to taxonomists for standard genome sequencing and annotation.</title>
        <authorList>
            <consortium name="The Broad Institute Genomics Platform"/>
            <consortium name="The Broad Institute Genome Sequencing Center for Infectious Disease"/>
            <person name="Wu L."/>
            <person name="Ma J."/>
        </authorList>
    </citation>
    <scope>NUCLEOTIDE SEQUENCE [LARGE SCALE GENOMIC DNA]</scope>
    <source>
        <strain evidence="12">JCM 11650</strain>
    </source>
</reference>